<feature type="transmembrane region" description="Helical" evidence="6">
    <location>
        <begin position="847"/>
        <end position="865"/>
    </location>
</feature>
<comment type="subcellular location">
    <subcellularLocation>
        <location evidence="1">Membrane</location>
        <topology evidence="1">Multi-pass membrane protein</topology>
    </subcellularLocation>
</comment>
<dbReference type="EMBL" id="RQVQ01000004">
    <property type="protein sequence ID" value="RRJ92731.1"/>
    <property type="molecule type" value="Genomic_DNA"/>
</dbReference>
<accession>A0A3P3WC22</accession>
<feature type="transmembrane region" description="Helical" evidence="6">
    <location>
        <begin position="790"/>
        <end position="812"/>
    </location>
</feature>
<keyword evidence="10" id="KW-1185">Reference proteome</keyword>
<evidence type="ECO:0000259" key="8">
    <source>
        <dbReference type="Pfam" id="PF05140"/>
    </source>
</evidence>
<feature type="domain" description="ResB-like" evidence="8">
    <location>
        <begin position="358"/>
        <end position="435"/>
    </location>
</feature>
<dbReference type="OrthoDB" id="9814290at2"/>
<feature type="transmembrane region" description="Helical" evidence="6">
    <location>
        <begin position="824"/>
        <end position="840"/>
    </location>
</feature>
<feature type="transmembrane region" description="Helical" evidence="6">
    <location>
        <begin position="994"/>
        <end position="1014"/>
    </location>
</feature>
<evidence type="ECO:0000256" key="1">
    <source>
        <dbReference type="ARBA" id="ARBA00004141"/>
    </source>
</evidence>
<feature type="transmembrane region" description="Helical" evidence="6">
    <location>
        <begin position="880"/>
        <end position="909"/>
    </location>
</feature>
<keyword evidence="5 6" id="KW-0472">Membrane</keyword>
<evidence type="ECO:0000256" key="6">
    <source>
        <dbReference type="SAM" id="Phobius"/>
    </source>
</evidence>
<dbReference type="PANTHER" id="PTHR30071:SF1">
    <property type="entry name" value="CYTOCHROME B_B6 PROTEIN-RELATED"/>
    <property type="match status" value="1"/>
</dbReference>
<dbReference type="GO" id="GO:0017004">
    <property type="term" value="P:cytochrome complex assembly"/>
    <property type="evidence" value="ECO:0007669"/>
    <property type="project" value="UniProtKB-KW"/>
</dbReference>
<comment type="caution">
    <text evidence="9">The sequence shown here is derived from an EMBL/GenBank/DDBJ whole genome shotgun (WGS) entry which is preliminary data.</text>
</comment>
<sequence length="1060" mass="121714">MMKKLFTFLSSTRLMAVLFIIFPIALGLGTFIENEYNTDTARILIYNAKWFELIMFLFVVNFIGNIKRYQLYKKEKWVTLVLHLSFIFILVGAFVTRYISYEGMMPIREQAKSNQIFSDRTFLTIMTDGMVDGEMKRRTFENQHLFSGALDKDNFISNFASNHFSMKKDFNGIPFKVEFKDFIMGATEQIQPDENGVYFLKMVESGDGSRHEHFLKEGEVQNFHNVLYAFNKPTPGAINITKDGDNYTIETPFEGNFMRMADQFKGSVEKDQTQELMFRSLYNIGGSQFVFPELPIKGKIGFVSDNNFKNSKTNDALMLTVTTEDKDGKEVSEDVTLLGSKGMMGIPQSFKLGELEFTLMFGSKIYTTPFEVQLNDFIANKYPGTQNSYSSFESKVTIIDPSAKNFDAHIYMNNVLDYKGYRFFQAQFDEDEKGTILSVSHDFYGTWITYIGYTLLYISMILLLVTKNTRFDDLRNKLNKVRAKKKNLITALLLFISLGAFAQHGHKMPTPQQIDSLLEVSKVPLEHADKFGKLIIQDAGGRMKPINTFSSELLRKVSKSDTYKGMDSDQVLLSITQFPQLWYTVPIINLKKENDSIRKVIGIPADQKFAALINFFDEQGNYKLVEQLEDANHASVKNAFQTDFIEADKRVNLLYSAITGQILTIFPVPYDKGNKWVNYLELNESEIKGEDLQFTKIILPAYLNSLLKGLETKDYTKADEFLENISQYQHKFGAEVIPSDQHVEAEILYNKYDIFKRLYSWYIYAFVLLFTVVIIRIFKDNKVLKLITNIFIGLIITMFLLHTAGLAARWYISGHAPWSDAYESMIYVGWATMLFGLIFGRKSELTIASTAFVVGMILMIAHWSWMDPAIANLQPVLNSYWLMIHVSIIVGSYGPLALGMILGIVALFLMVFTTKKNKAKMDLNIKEITYINEMALTCGLVMLTIGNFLGGQWANESWGRYWGWDPKETWALVSIMVYAFVIHMRFVPSLRGTWIYNFMSVIAFYAITMTYFGVNFYLSGLHSYAKGDQVVTPTFIWWSVAFVSTLGALAYYKYRIHYKK</sequence>
<keyword evidence="4 6" id="KW-1133">Transmembrane helix</keyword>
<evidence type="ECO:0000256" key="4">
    <source>
        <dbReference type="ARBA" id="ARBA00022989"/>
    </source>
</evidence>
<feature type="domain" description="Cytochrome c assembly protein" evidence="7">
    <location>
        <begin position="818"/>
        <end position="1022"/>
    </location>
</feature>
<proteinExistence type="predicted"/>
<feature type="transmembrane region" description="Helical" evidence="6">
    <location>
        <begin position="447"/>
        <end position="466"/>
    </location>
</feature>
<feature type="transmembrane region" description="Helical" evidence="6">
    <location>
        <begin position="1034"/>
        <end position="1052"/>
    </location>
</feature>
<organism evidence="9 10">
    <name type="scientific">Paenimyroides tangerinum</name>
    <dbReference type="NCBI Taxonomy" id="2488728"/>
    <lineage>
        <taxon>Bacteria</taxon>
        <taxon>Pseudomonadati</taxon>
        <taxon>Bacteroidota</taxon>
        <taxon>Flavobacteriia</taxon>
        <taxon>Flavobacteriales</taxon>
        <taxon>Flavobacteriaceae</taxon>
        <taxon>Paenimyroides</taxon>
    </lineage>
</organism>
<evidence type="ECO:0000256" key="5">
    <source>
        <dbReference type="ARBA" id="ARBA00023136"/>
    </source>
</evidence>
<feature type="transmembrane region" description="Helical" evidence="6">
    <location>
        <begin position="930"/>
        <end position="949"/>
    </location>
</feature>
<feature type="transmembrane region" description="Helical" evidence="6">
    <location>
        <begin position="77"/>
        <end position="99"/>
    </location>
</feature>
<name>A0A3P3WC22_9FLAO</name>
<feature type="transmembrane region" description="Helical" evidence="6">
    <location>
        <begin position="969"/>
        <end position="987"/>
    </location>
</feature>
<evidence type="ECO:0000256" key="2">
    <source>
        <dbReference type="ARBA" id="ARBA00022692"/>
    </source>
</evidence>
<dbReference type="InterPro" id="IPR045062">
    <property type="entry name" value="Cyt_c_biogenesis_CcsA/CcmC"/>
</dbReference>
<keyword evidence="3" id="KW-0201">Cytochrome c-type biogenesis</keyword>
<dbReference type="Pfam" id="PF01578">
    <property type="entry name" value="Cytochrom_C_asm"/>
    <property type="match status" value="1"/>
</dbReference>
<protein>
    <submittedName>
        <fullName evidence="9">Cytochrome C biogenesis protein</fullName>
    </submittedName>
</protein>
<reference evidence="9 10" key="1">
    <citation type="submission" date="2018-11" db="EMBL/GenBank/DDBJ databases">
        <title>Flavobacterium sp. nov., YIM 102701-2 draft genome.</title>
        <authorList>
            <person name="Li G."/>
            <person name="Jiang Y."/>
        </authorList>
    </citation>
    <scope>NUCLEOTIDE SEQUENCE [LARGE SCALE GENOMIC DNA]</scope>
    <source>
        <strain evidence="9 10">YIM 102701-2</strain>
    </source>
</reference>
<dbReference type="AlphaFoldDB" id="A0A3P3WC22"/>
<evidence type="ECO:0000313" key="10">
    <source>
        <dbReference type="Proteomes" id="UP000275719"/>
    </source>
</evidence>
<evidence type="ECO:0000256" key="3">
    <source>
        <dbReference type="ARBA" id="ARBA00022748"/>
    </source>
</evidence>
<feature type="transmembrane region" description="Helical" evidence="6">
    <location>
        <begin position="44"/>
        <end position="65"/>
    </location>
</feature>
<dbReference type="Proteomes" id="UP000275719">
    <property type="component" value="Unassembled WGS sequence"/>
</dbReference>
<gene>
    <name evidence="9" type="ORF">EG240_02440</name>
</gene>
<keyword evidence="2 6" id="KW-0812">Transmembrane</keyword>
<dbReference type="InterPro" id="IPR002541">
    <property type="entry name" value="Cyt_c_assembly"/>
</dbReference>
<evidence type="ECO:0000259" key="7">
    <source>
        <dbReference type="Pfam" id="PF01578"/>
    </source>
</evidence>
<dbReference type="Pfam" id="PF05140">
    <property type="entry name" value="ResB"/>
    <property type="match status" value="1"/>
</dbReference>
<dbReference type="GO" id="GO:0020037">
    <property type="term" value="F:heme binding"/>
    <property type="evidence" value="ECO:0007669"/>
    <property type="project" value="InterPro"/>
</dbReference>
<dbReference type="GO" id="GO:0005886">
    <property type="term" value="C:plasma membrane"/>
    <property type="evidence" value="ECO:0007669"/>
    <property type="project" value="TreeGrafter"/>
</dbReference>
<evidence type="ECO:0000313" key="9">
    <source>
        <dbReference type="EMBL" id="RRJ92731.1"/>
    </source>
</evidence>
<dbReference type="InterPro" id="IPR007816">
    <property type="entry name" value="ResB-like_domain"/>
</dbReference>
<feature type="transmembrane region" description="Helical" evidence="6">
    <location>
        <begin position="759"/>
        <end position="778"/>
    </location>
</feature>
<dbReference type="RefSeq" id="WP_125017186.1">
    <property type="nucleotide sequence ID" value="NZ_RQVQ01000004.1"/>
</dbReference>
<dbReference type="PANTHER" id="PTHR30071">
    <property type="entry name" value="HEME EXPORTER PROTEIN C"/>
    <property type="match status" value="1"/>
</dbReference>
<feature type="transmembrane region" description="Helical" evidence="6">
    <location>
        <begin position="487"/>
        <end position="505"/>
    </location>
</feature>
<feature type="transmembrane region" description="Helical" evidence="6">
    <location>
        <begin position="12"/>
        <end position="32"/>
    </location>
</feature>